<reference evidence="3 4" key="1">
    <citation type="submission" date="2024-02" db="EMBL/GenBank/DDBJ databases">
        <authorList>
            <person name="Vignale AGUSTIN F."/>
            <person name="Sosa J E."/>
            <person name="Modenutti C."/>
        </authorList>
    </citation>
    <scope>NUCLEOTIDE SEQUENCE [LARGE SCALE GENOMIC DNA]</scope>
</reference>
<comment type="caution">
    <text evidence="3">The sequence shown here is derived from an EMBL/GenBank/DDBJ whole genome shotgun (WGS) entry which is preliminary data.</text>
</comment>
<dbReference type="PANTHER" id="PTHR34558:SF9">
    <property type="entry name" value="F3L24.15 PROTEIN"/>
    <property type="match status" value="1"/>
</dbReference>
<feature type="transmembrane region" description="Helical" evidence="2">
    <location>
        <begin position="45"/>
        <end position="65"/>
    </location>
</feature>
<evidence type="ECO:0000313" key="4">
    <source>
        <dbReference type="Proteomes" id="UP001642360"/>
    </source>
</evidence>
<dbReference type="Proteomes" id="UP001642360">
    <property type="component" value="Unassembled WGS sequence"/>
</dbReference>
<dbReference type="AlphaFoldDB" id="A0ABC8TNN6"/>
<dbReference type="PANTHER" id="PTHR34558">
    <property type="entry name" value="EXPRESSED PROTEIN"/>
    <property type="match status" value="1"/>
</dbReference>
<organism evidence="3 4">
    <name type="scientific">Ilex paraguariensis</name>
    <name type="common">yerba mate</name>
    <dbReference type="NCBI Taxonomy" id="185542"/>
    <lineage>
        <taxon>Eukaryota</taxon>
        <taxon>Viridiplantae</taxon>
        <taxon>Streptophyta</taxon>
        <taxon>Embryophyta</taxon>
        <taxon>Tracheophyta</taxon>
        <taxon>Spermatophyta</taxon>
        <taxon>Magnoliopsida</taxon>
        <taxon>eudicotyledons</taxon>
        <taxon>Gunneridae</taxon>
        <taxon>Pentapetalae</taxon>
        <taxon>asterids</taxon>
        <taxon>campanulids</taxon>
        <taxon>Aquifoliales</taxon>
        <taxon>Aquifoliaceae</taxon>
        <taxon>Ilex</taxon>
    </lineage>
</organism>
<keyword evidence="2" id="KW-1133">Transmembrane helix</keyword>
<sequence>MSSVASASKLLVTGFMRPYSVASLSKICWIFGAVSARATEEQHVALLFLLLCLILADAFVILATANETVHAMVEPDMAYSSNPPVPSPSSTGKLVTAEAPVIRKLGKHQQRIVKPFAAAPNLSPSEAPQSEENLQSANEVSSSGGQEIQLKKLQHHPIDKSIAGGGVILGGLAATFLVAVFRYIRATGTGRKNAEPSA</sequence>
<name>A0ABC8TNN6_9AQUA</name>
<gene>
    <name evidence="3" type="ORF">ILEXP_LOCUS40057</name>
</gene>
<dbReference type="EMBL" id="CAUOFW020005517">
    <property type="protein sequence ID" value="CAK9170561.1"/>
    <property type="molecule type" value="Genomic_DNA"/>
</dbReference>
<evidence type="ECO:0000313" key="3">
    <source>
        <dbReference type="EMBL" id="CAK9170561.1"/>
    </source>
</evidence>
<proteinExistence type="predicted"/>
<protein>
    <submittedName>
        <fullName evidence="3">Uncharacterized protein</fullName>
    </submittedName>
</protein>
<keyword evidence="2" id="KW-0812">Transmembrane</keyword>
<feature type="transmembrane region" description="Helical" evidence="2">
    <location>
        <begin position="20"/>
        <end position="38"/>
    </location>
</feature>
<keyword evidence="2" id="KW-0472">Membrane</keyword>
<evidence type="ECO:0000256" key="1">
    <source>
        <dbReference type="SAM" id="MobiDB-lite"/>
    </source>
</evidence>
<feature type="compositionally biased region" description="Polar residues" evidence="1">
    <location>
        <begin position="122"/>
        <end position="141"/>
    </location>
</feature>
<keyword evidence="4" id="KW-1185">Reference proteome</keyword>
<feature type="transmembrane region" description="Helical" evidence="2">
    <location>
        <begin position="162"/>
        <end position="184"/>
    </location>
</feature>
<evidence type="ECO:0000256" key="2">
    <source>
        <dbReference type="SAM" id="Phobius"/>
    </source>
</evidence>
<feature type="region of interest" description="Disordered" evidence="1">
    <location>
        <begin position="120"/>
        <end position="141"/>
    </location>
</feature>
<accession>A0ABC8TNN6</accession>